<feature type="chain" id="PRO_5045279591" evidence="2">
    <location>
        <begin position="17"/>
        <end position="358"/>
    </location>
</feature>
<dbReference type="InterPro" id="IPR014729">
    <property type="entry name" value="Rossmann-like_a/b/a_fold"/>
</dbReference>
<dbReference type="EMBL" id="JBBJCI010000085">
    <property type="protein sequence ID" value="KAK7248909.1"/>
    <property type="molecule type" value="Genomic_DNA"/>
</dbReference>
<feature type="region of interest" description="Disordered" evidence="1">
    <location>
        <begin position="338"/>
        <end position="358"/>
    </location>
</feature>
<name>A0ABR1G7J3_AURAN</name>
<protein>
    <submittedName>
        <fullName evidence="4">Cytoplasmic tRNA 2-thiolation protein</fullName>
    </submittedName>
</protein>
<dbReference type="PANTHER" id="PTHR43686">
    <property type="entry name" value="SULFURTRANSFERASE-RELATED"/>
    <property type="match status" value="1"/>
</dbReference>
<dbReference type="CDD" id="cd24138">
    <property type="entry name" value="TtcA-like"/>
    <property type="match status" value="1"/>
</dbReference>
<dbReference type="NCBIfam" id="NF007972">
    <property type="entry name" value="PRK10696.1"/>
    <property type="match status" value="1"/>
</dbReference>
<evidence type="ECO:0000256" key="2">
    <source>
        <dbReference type="SAM" id="SignalP"/>
    </source>
</evidence>
<evidence type="ECO:0000256" key="1">
    <source>
        <dbReference type="SAM" id="MobiDB-lite"/>
    </source>
</evidence>
<dbReference type="Gene3D" id="3.40.50.620">
    <property type="entry name" value="HUPs"/>
    <property type="match status" value="1"/>
</dbReference>
<sequence>MMRAFRILTFAVAAAAWLAPPTIRRSLAPRRVLEERVDAAPTHVLPEGESTVERLDEASTTDAAPSHVLDVEALEWKLLKSLRSCVLEYGMIEDGAKVLVACSGGKDSNALLYLLKQAQRRRLFRGIDFDVVAVHLDQKQPGHDVEPLRAWLEDDVGVDFQVIEEDTYSVVVDKTKAGKSYCSLCSRLRRGILYTHAERRGAGVLALGHHRDDALETLLLNMVHNGQLKSMPARYVASRGVDVVRPLMYAAEADLLAYADAMAFPILPCNLCGSQPSGTSQRGEAKLLLHALDAFAGADDARRNMLRALSDVRPSHLHDRALREAAGLDPLTGSPVHARALPIHKDPTGASDALLNDN</sequence>
<dbReference type="PANTHER" id="PTHR43686:SF1">
    <property type="entry name" value="AMINOTRAN_5 DOMAIN-CONTAINING PROTEIN"/>
    <property type="match status" value="1"/>
</dbReference>
<keyword evidence="2" id="KW-0732">Signal</keyword>
<dbReference type="SUPFAM" id="SSF52402">
    <property type="entry name" value="Adenine nucleotide alpha hydrolases-like"/>
    <property type="match status" value="1"/>
</dbReference>
<dbReference type="Proteomes" id="UP001363151">
    <property type="component" value="Unassembled WGS sequence"/>
</dbReference>
<reference evidence="4 5" key="1">
    <citation type="submission" date="2024-03" db="EMBL/GenBank/DDBJ databases">
        <title>Aureococcus anophagefferens CCMP1851 and Kratosvirus quantuckense: Draft genome of a second virus-susceptible host strain in the model system.</title>
        <authorList>
            <person name="Chase E."/>
            <person name="Truchon A.R."/>
            <person name="Schepens W."/>
            <person name="Wilhelm S.W."/>
        </authorList>
    </citation>
    <scope>NUCLEOTIDE SEQUENCE [LARGE SCALE GENOMIC DNA]</scope>
    <source>
        <strain evidence="4 5">CCMP1851</strain>
    </source>
</reference>
<feature type="domain" description="tRNA(Ile)-lysidine/2-thiocytidine synthase N-terminal" evidence="3">
    <location>
        <begin position="97"/>
        <end position="261"/>
    </location>
</feature>
<dbReference type="Pfam" id="PF01171">
    <property type="entry name" value="ATP_bind_3"/>
    <property type="match status" value="1"/>
</dbReference>
<organism evidence="4 5">
    <name type="scientific">Aureococcus anophagefferens</name>
    <name type="common">Harmful bloom alga</name>
    <dbReference type="NCBI Taxonomy" id="44056"/>
    <lineage>
        <taxon>Eukaryota</taxon>
        <taxon>Sar</taxon>
        <taxon>Stramenopiles</taxon>
        <taxon>Ochrophyta</taxon>
        <taxon>Pelagophyceae</taxon>
        <taxon>Pelagomonadales</taxon>
        <taxon>Pelagomonadaceae</taxon>
        <taxon>Aureococcus</taxon>
    </lineage>
</organism>
<evidence type="ECO:0000313" key="4">
    <source>
        <dbReference type="EMBL" id="KAK7248909.1"/>
    </source>
</evidence>
<gene>
    <name evidence="4" type="ORF">SO694_00042296</name>
</gene>
<dbReference type="InterPro" id="IPR011063">
    <property type="entry name" value="TilS/TtcA_N"/>
</dbReference>
<proteinExistence type="predicted"/>
<accession>A0ABR1G7J3</accession>
<feature type="signal peptide" evidence="2">
    <location>
        <begin position="1"/>
        <end position="16"/>
    </location>
</feature>
<evidence type="ECO:0000259" key="3">
    <source>
        <dbReference type="Pfam" id="PF01171"/>
    </source>
</evidence>
<keyword evidence="5" id="KW-1185">Reference proteome</keyword>
<comment type="caution">
    <text evidence="4">The sequence shown here is derived from an EMBL/GenBank/DDBJ whole genome shotgun (WGS) entry which is preliminary data.</text>
</comment>
<evidence type="ECO:0000313" key="5">
    <source>
        <dbReference type="Proteomes" id="UP001363151"/>
    </source>
</evidence>